<organism evidence="3 4">
    <name type="scientific">Jatrophihabitans telluris</name>
    <dbReference type="NCBI Taxonomy" id="2038343"/>
    <lineage>
        <taxon>Bacteria</taxon>
        <taxon>Bacillati</taxon>
        <taxon>Actinomycetota</taxon>
        <taxon>Actinomycetes</taxon>
        <taxon>Jatrophihabitantales</taxon>
        <taxon>Jatrophihabitantaceae</taxon>
        <taxon>Jatrophihabitans</taxon>
    </lineage>
</organism>
<dbReference type="InterPro" id="IPR000086">
    <property type="entry name" value="NUDIX_hydrolase_dom"/>
</dbReference>
<keyword evidence="4" id="KW-1185">Reference proteome</keyword>
<dbReference type="SUPFAM" id="SSF55811">
    <property type="entry name" value="Nudix"/>
    <property type="match status" value="1"/>
</dbReference>
<accession>A0ABY4R5I6</accession>
<gene>
    <name evidence="3" type="ORF">M6D93_09000</name>
</gene>
<dbReference type="PROSITE" id="PS51462">
    <property type="entry name" value="NUDIX"/>
    <property type="match status" value="1"/>
</dbReference>
<dbReference type="CDD" id="cd24158">
    <property type="entry name" value="NUDIX_ADPRase_Rv1700"/>
    <property type="match status" value="1"/>
</dbReference>
<proteinExistence type="predicted"/>
<dbReference type="EMBL" id="CP097332">
    <property type="protein sequence ID" value="UQX90120.1"/>
    <property type="molecule type" value="Genomic_DNA"/>
</dbReference>
<dbReference type="Pfam" id="PF00293">
    <property type="entry name" value="NUDIX"/>
    <property type="match status" value="1"/>
</dbReference>
<dbReference type="GO" id="GO:0016787">
    <property type="term" value="F:hydrolase activity"/>
    <property type="evidence" value="ECO:0007669"/>
    <property type="project" value="UniProtKB-KW"/>
</dbReference>
<dbReference type="InterPro" id="IPR015797">
    <property type="entry name" value="NUDIX_hydrolase-like_dom_sf"/>
</dbReference>
<evidence type="ECO:0000259" key="2">
    <source>
        <dbReference type="PROSITE" id="PS51462"/>
    </source>
</evidence>
<reference evidence="3" key="2">
    <citation type="submission" date="2022-05" db="EMBL/GenBank/DDBJ databases">
        <authorList>
            <person name="Kim J.-S."/>
            <person name="Lee K."/>
            <person name="Suh M."/>
            <person name="Eom M."/>
            <person name="Kim J.-S."/>
            <person name="Kim D.-S."/>
            <person name="Ko S.-H."/>
            <person name="Shin Y."/>
            <person name="Lee J.-S."/>
        </authorList>
    </citation>
    <scope>NUCLEOTIDE SEQUENCE</scope>
    <source>
        <strain evidence="3">N237</strain>
    </source>
</reference>
<name>A0ABY4R5I6_9ACTN</name>
<feature type="domain" description="Nudix hydrolase" evidence="2">
    <location>
        <begin position="41"/>
        <end position="181"/>
    </location>
</feature>
<dbReference type="Gene3D" id="3.90.79.10">
    <property type="entry name" value="Nucleoside Triphosphate Pyrophosphohydrolase"/>
    <property type="match status" value="1"/>
</dbReference>
<evidence type="ECO:0000313" key="3">
    <source>
        <dbReference type="EMBL" id="UQX90120.1"/>
    </source>
</evidence>
<dbReference type="Proteomes" id="UP001056336">
    <property type="component" value="Chromosome"/>
</dbReference>
<dbReference type="RefSeq" id="WP_249774016.1">
    <property type="nucleotide sequence ID" value="NZ_CP097332.1"/>
</dbReference>
<evidence type="ECO:0000313" key="4">
    <source>
        <dbReference type="Proteomes" id="UP001056336"/>
    </source>
</evidence>
<protein>
    <submittedName>
        <fullName evidence="3">NUDIX hydrolase</fullName>
    </submittedName>
</protein>
<reference evidence="3" key="1">
    <citation type="journal article" date="2018" name="Int. J. Syst. Evol. Microbiol.">
        <title>Jatrophihabitans telluris sp. nov., isolated from sediment soil of lava forest wetlands and the emended description of the genus Jatrophihabitans.</title>
        <authorList>
            <person name="Lee K.C."/>
            <person name="Suh M.K."/>
            <person name="Eom M.K."/>
            <person name="Kim K.K."/>
            <person name="Kim J.S."/>
            <person name="Kim D.S."/>
            <person name="Ko S.H."/>
            <person name="Shin Y.K."/>
            <person name="Lee J.S."/>
        </authorList>
    </citation>
    <scope>NUCLEOTIDE SEQUENCE</scope>
    <source>
        <strain evidence="3">N237</strain>
    </source>
</reference>
<evidence type="ECO:0000256" key="1">
    <source>
        <dbReference type="ARBA" id="ARBA00022801"/>
    </source>
</evidence>
<keyword evidence="1 3" id="KW-0378">Hydrolase</keyword>
<dbReference type="PANTHER" id="PTHR11839:SF31">
    <property type="entry name" value="ADP-RIBOSE PYROPHOSPHATASE"/>
    <property type="match status" value="1"/>
</dbReference>
<dbReference type="PANTHER" id="PTHR11839">
    <property type="entry name" value="UDP/ADP-SUGAR PYROPHOSPHATASE"/>
    <property type="match status" value="1"/>
</dbReference>
<sequence length="207" mass="22250">MVDASDFRVVERTEHYSGYVIDVRTDSVRMPDGTIGRRDVIAHPGAVAVVAIGGDGQVVMVRQYRHPVGEFLLELPAGLLDVGGEPALEAAQRELFEEAALTAARWDVLVDLYTSPGMTDEAIRIFLARDLSPVPESDRFTAEHEEMTMTVERFTLPELVAQIFAGHVTNGPAVAGILAASVSAGGGWADLRPADSAWPARPQRSAG</sequence>